<evidence type="ECO:0000313" key="1">
    <source>
        <dbReference type="EMBL" id="GBP64850.1"/>
    </source>
</evidence>
<name>A0A4C1XNY8_EUMVA</name>
<evidence type="ECO:0008006" key="3">
    <source>
        <dbReference type="Google" id="ProtNLM"/>
    </source>
</evidence>
<dbReference type="Proteomes" id="UP000299102">
    <property type="component" value="Unassembled WGS sequence"/>
</dbReference>
<evidence type="ECO:0000313" key="2">
    <source>
        <dbReference type="Proteomes" id="UP000299102"/>
    </source>
</evidence>
<sequence length="319" mass="35316">MHSHLYKPEHVRPNLFGVPRVTASAVKCAGVTSLQHHFYPEYPNDVNNRLVFILSINHVSLRSPFGGVALRVACLSLYVCAWRSRYGPCGVAILNTAVFPTQFSLVCHSIRPACRKVVASRCPTWWAAKAPSYYWALVRLTRWIALETAAEEGGPVLARPVDMSYAAALKMGGGVIIQTNNLDRANKIRGCPEIGKAGLKISILKQRRPLITFSDLDEDIGSEKFLEDIATQNNLKEEWSMETLKESAKLAFKTQRRGALGVSYVVECTLRLRRILLIVGGRAGSKVPTMGCPQGSVVGPALWNLLLDDLFKLPIPEKY</sequence>
<dbReference type="OrthoDB" id="10026072at2759"/>
<keyword evidence="2" id="KW-1185">Reference proteome</keyword>
<reference evidence="1 2" key="1">
    <citation type="journal article" date="2019" name="Commun. Biol.">
        <title>The bagworm genome reveals a unique fibroin gene that provides high tensile strength.</title>
        <authorList>
            <person name="Kono N."/>
            <person name="Nakamura H."/>
            <person name="Ohtoshi R."/>
            <person name="Tomita M."/>
            <person name="Numata K."/>
            <person name="Arakawa K."/>
        </authorList>
    </citation>
    <scope>NUCLEOTIDE SEQUENCE [LARGE SCALE GENOMIC DNA]</scope>
</reference>
<dbReference type="AlphaFoldDB" id="A0A4C1XNY8"/>
<gene>
    <name evidence="1" type="ORF">EVAR_89929_1</name>
</gene>
<accession>A0A4C1XNY8</accession>
<comment type="caution">
    <text evidence="1">The sequence shown here is derived from an EMBL/GenBank/DDBJ whole genome shotgun (WGS) entry which is preliminary data.</text>
</comment>
<protein>
    <recommendedName>
        <fullName evidence="3">Reverse transcriptase domain-containing protein</fullName>
    </recommendedName>
</protein>
<dbReference type="EMBL" id="BGZK01000911">
    <property type="protein sequence ID" value="GBP64850.1"/>
    <property type="molecule type" value="Genomic_DNA"/>
</dbReference>
<proteinExistence type="predicted"/>
<organism evidence="1 2">
    <name type="scientific">Eumeta variegata</name>
    <name type="common">Bagworm moth</name>
    <name type="synonym">Eumeta japonica</name>
    <dbReference type="NCBI Taxonomy" id="151549"/>
    <lineage>
        <taxon>Eukaryota</taxon>
        <taxon>Metazoa</taxon>
        <taxon>Ecdysozoa</taxon>
        <taxon>Arthropoda</taxon>
        <taxon>Hexapoda</taxon>
        <taxon>Insecta</taxon>
        <taxon>Pterygota</taxon>
        <taxon>Neoptera</taxon>
        <taxon>Endopterygota</taxon>
        <taxon>Lepidoptera</taxon>
        <taxon>Glossata</taxon>
        <taxon>Ditrysia</taxon>
        <taxon>Tineoidea</taxon>
        <taxon>Psychidae</taxon>
        <taxon>Oiketicinae</taxon>
        <taxon>Eumeta</taxon>
    </lineage>
</organism>